<dbReference type="AlphaFoldDB" id="A0A917V923"/>
<dbReference type="Proteomes" id="UP000612956">
    <property type="component" value="Unassembled WGS sequence"/>
</dbReference>
<reference evidence="2" key="1">
    <citation type="journal article" date="2014" name="Int. J. Syst. Evol. Microbiol.">
        <title>Complete genome sequence of Corynebacterium casei LMG S-19264T (=DSM 44701T), isolated from a smear-ripened cheese.</title>
        <authorList>
            <consortium name="US DOE Joint Genome Institute (JGI-PGF)"/>
            <person name="Walter F."/>
            <person name="Albersmeier A."/>
            <person name="Kalinowski J."/>
            <person name="Ruckert C."/>
        </authorList>
    </citation>
    <scope>NUCLEOTIDE SEQUENCE</scope>
    <source>
        <strain evidence="2">CGMCC 4.7278</strain>
    </source>
</reference>
<reference evidence="2" key="2">
    <citation type="submission" date="2020-09" db="EMBL/GenBank/DDBJ databases">
        <authorList>
            <person name="Sun Q."/>
            <person name="Zhou Y."/>
        </authorList>
    </citation>
    <scope>NUCLEOTIDE SEQUENCE</scope>
    <source>
        <strain evidence="2">CGMCC 4.7278</strain>
    </source>
</reference>
<organism evidence="2 3">
    <name type="scientific">Nocardia camponoti</name>
    <dbReference type="NCBI Taxonomy" id="1616106"/>
    <lineage>
        <taxon>Bacteria</taxon>
        <taxon>Bacillati</taxon>
        <taxon>Actinomycetota</taxon>
        <taxon>Actinomycetes</taxon>
        <taxon>Mycobacteriales</taxon>
        <taxon>Nocardiaceae</taxon>
        <taxon>Nocardia</taxon>
    </lineage>
</organism>
<comment type="caution">
    <text evidence="2">The sequence shown here is derived from an EMBL/GenBank/DDBJ whole genome shotgun (WGS) entry which is preliminary data.</text>
</comment>
<proteinExistence type="predicted"/>
<feature type="region of interest" description="Disordered" evidence="1">
    <location>
        <begin position="1"/>
        <end position="42"/>
    </location>
</feature>
<dbReference type="EMBL" id="BMMW01000002">
    <property type="protein sequence ID" value="GGK51044.1"/>
    <property type="molecule type" value="Genomic_DNA"/>
</dbReference>
<accession>A0A917V923</accession>
<evidence type="ECO:0000256" key="1">
    <source>
        <dbReference type="SAM" id="MobiDB-lite"/>
    </source>
</evidence>
<keyword evidence="3" id="KW-1185">Reference proteome</keyword>
<feature type="compositionally biased region" description="Basic and acidic residues" evidence="1">
    <location>
        <begin position="14"/>
        <end position="34"/>
    </location>
</feature>
<evidence type="ECO:0000313" key="2">
    <source>
        <dbReference type="EMBL" id="GGK51044.1"/>
    </source>
</evidence>
<gene>
    <name evidence="2" type="ORF">GCM10011591_23280</name>
</gene>
<name>A0A917V923_9NOCA</name>
<sequence>MAGEHLPILGEDDAGARRATAEGTGRHIDVDQHFPHVSGHRGGVERGRIRVLRLRDKPTWLPIDAYLAAPTNERGDPKQHDD</sequence>
<protein>
    <submittedName>
        <fullName evidence="2">Uncharacterized protein</fullName>
    </submittedName>
</protein>
<evidence type="ECO:0000313" key="3">
    <source>
        <dbReference type="Proteomes" id="UP000612956"/>
    </source>
</evidence>